<evidence type="ECO:0000256" key="3">
    <source>
        <dbReference type="ARBA" id="ARBA00012780"/>
    </source>
</evidence>
<accession>A0A2P6Q3I8</accession>
<name>A0A2P6Q3I8_ROSCH</name>
<evidence type="ECO:0000313" key="9">
    <source>
        <dbReference type="EMBL" id="PRQ28748.1"/>
    </source>
</evidence>
<evidence type="ECO:0000256" key="5">
    <source>
        <dbReference type="ARBA" id="ARBA00023295"/>
    </source>
</evidence>
<evidence type="ECO:0000256" key="6">
    <source>
        <dbReference type="ARBA" id="ARBA00033335"/>
    </source>
</evidence>
<keyword evidence="4 9" id="KW-0378">Hydrolase</keyword>
<dbReference type="Pfam" id="PF00332">
    <property type="entry name" value="Glyco_hydro_17"/>
    <property type="match status" value="1"/>
</dbReference>
<dbReference type="EC" id="3.2.1.39" evidence="3"/>
<keyword evidence="5 9" id="KW-0326">Glycosidase</keyword>
<dbReference type="InterPro" id="IPR017853">
    <property type="entry name" value="GH"/>
</dbReference>
<dbReference type="InterPro" id="IPR044965">
    <property type="entry name" value="Glyco_hydro_17_plant"/>
</dbReference>
<evidence type="ECO:0000256" key="2">
    <source>
        <dbReference type="ARBA" id="ARBA00008773"/>
    </source>
</evidence>
<evidence type="ECO:0000256" key="7">
    <source>
        <dbReference type="ARBA" id="ARBA00033417"/>
    </source>
</evidence>
<dbReference type="InterPro" id="IPR000490">
    <property type="entry name" value="Glyco_hydro_17"/>
</dbReference>
<comment type="catalytic activity">
    <reaction evidence="1">
        <text>Hydrolysis of (1-&gt;3)-beta-D-glucosidic linkages in (1-&gt;3)-beta-D-glucans.</text>
        <dbReference type="EC" id="3.2.1.39"/>
    </reaction>
</comment>
<comment type="caution">
    <text evidence="9">The sequence shown here is derived from an EMBL/GenBank/DDBJ whole genome shotgun (WGS) entry which is preliminary data.</text>
</comment>
<dbReference type="GO" id="GO:0005975">
    <property type="term" value="P:carbohydrate metabolic process"/>
    <property type="evidence" value="ECO:0007669"/>
    <property type="project" value="InterPro"/>
</dbReference>
<evidence type="ECO:0000256" key="8">
    <source>
        <dbReference type="RuleBase" id="RU004335"/>
    </source>
</evidence>
<dbReference type="SUPFAM" id="SSF51445">
    <property type="entry name" value="(Trans)glycosidases"/>
    <property type="match status" value="1"/>
</dbReference>
<comment type="similarity">
    <text evidence="2 8">Belongs to the glycosyl hydrolase 17 family.</text>
</comment>
<reference evidence="9 10" key="1">
    <citation type="journal article" date="2018" name="Nat. Genet.">
        <title>The Rosa genome provides new insights in the design of modern roses.</title>
        <authorList>
            <person name="Bendahmane M."/>
        </authorList>
    </citation>
    <scope>NUCLEOTIDE SEQUENCE [LARGE SCALE GENOMIC DNA]</scope>
    <source>
        <strain evidence="10">cv. Old Blush</strain>
    </source>
</reference>
<dbReference type="EMBL" id="PDCK01000043">
    <property type="protein sequence ID" value="PRQ28748.1"/>
    <property type="molecule type" value="Genomic_DNA"/>
</dbReference>
<protein>
    <recommendedName>
        <fullName evidence="3">glucan endo-1,3-beta-D-glucosidase</fullName>
        <ecNumber evidence="3">3.2.1.39</ecNumber>
    </recommendedName>
    <alternativeName>
        <fullName evidence="6">(1-&gt;3)-beta-glucan endohydrolase</fullName>
    </alternativeName>
    <alternativeName>
        <fullName evidence="7">Beta-1,3-endoglucanase</fullName>
    </alternativeName>
</protein>
<dbReference type="Gramene" id="PRQ28748">
    <property type="protein sequence ID" value="PRQ28748"/>
    <property type="gene ID" value="RchiOBHm_Chr5g0006351"/>
</dbReference>
<dbReference type="Gene3D" id="3.20.20.80">
    <property type="entry name" value="Glycosidases"/>
    <property type="match status" value="1"/>
</dbReference>
<dbReference type="PANTHER" id="PTHR32227">
    <property type="entry name" value="GLUCAN ENDO-1,3-BETA-GLUCOSIDASE BG1-RELATED-RELATED"/>
    <property type="match status" value="1"/>
</dbReference>
<dbReference type="STRING" id="74649.A0A2P6Q3I8"/>
<dbReference type="AlphaFoldDB" id="A0A2P6Q3I8"/>
<evidence type="ECO:0000256" key="4">
    <source>
        <dbReference type="ARBA" id="ARBA00022801"/>
    </source>
</evidence>
<sequence length="128" mass="13807">MLAAFANSGNELTVTIENAMLSELTNPQAALLWVSTHIKPYCPATITIIAVGNEVDATDLLANLVPAMSNIEGALSQLGLDSYIKPGPTSERNFGVYQPNGTRAYNLGNNRKPDVLDHVCCFVDFPRI</sequence>
<keyword evidence="10" id="KW-1185">Reference proteome</keyword>
<proteinExistence type="inferred from homology"/>
<dbReference type="Proteomes" id="UP000238479">
    <property type="component" value="Chromosome 5"/>
</dbReference>
<organism evidence="9 10">
    <name type="scientific">Rosa chinensis</name>
    <name type="common">China rose</name>
    <dbReference type="NCBI Taxonomy" id="74649"/>
    <lineage>
        <taxon>Eukaryota</taxon>
        <taxon>Viridiplantae</taxon>
        <taxon>Streptophyta</taxon>
        <taxon>Embryophyta</taxon>
        <taxon>Tracheophyta</taxon>
        <taxon>Spermatophyta</taxon>
        <taxon>Magnoliopsida</taxon>
        <taxon>eudicotyledons</taxon>
        <taxon>Gunneridae</taxon>
        <taxon>Pentapetalae</taxon>
        <taxon>rosids</taxon>
        <taxon>fabids</taxon>
        <taxon>Rosales</taxon>
        <taxon>Rosaceae</taxon>
        <taxon>Rosoideae</taxon>
        <taxon>Rosoideae incertae sedis</taxon>
        <taxon>Rosa</taxon>
    </lineage>
</organism>
<gene>
    <name evidence="9" type="ORF">RchiOBHm_Chr5g0006351</name>
</gene>
<evidence type="ECO:0000256" key="1">
    <source>
        <dbReference type="ARBA" id="ARBA00000382"/>
    </source>
</evidence>
<dbReference type="GO" id="GO:0042973">
    <property type="term" value="F:glucan endo-1,3-beta-D-glucosidase activity"/>
    <property type="evidence" value="ECO:0007669"/>
    <property type="project" value="UniProtKB-EC"/>
</dbReference>
<evidence type="ECO:0000313" key="10">
    <source>
        <dbReference type="Proteomes" id="UP000238479"/>
    </source>
</evidence>